<dbReference type="EMBL" id="JAIWYP010000001">
    <property type="protein sequence ID" value="KAH3886453.1"/>
    <property type="molecule type" value="Genomic_DNA"/>
</dbReference>
<keyword evidence="3" id="KW-1185">Reference proteome</keyword>
<feature type="compositionally biased region" description="Basic and acidic residues" evidence="1">
    <location>
        <begin position="27"/>
        <end position="38"/>
    </location>
</feature>
<protein>
    <submittedName>
        <fullName evidence="2">Uncharacterized protein</fullName>
    </submittedName>
</protein>
<feature type="compositionally biased region" description="Acidic residues" evidence="1">
    <location>
        <begin position="39"/>
        <end position="70"/>
    </location>
</feature>
<reference evidence="2" key="2">
    <citation type="submission" date="2020-11" db="EMBL/GenBank/DDBJ databases">
        <authorList>
            <person name="McCartney M.A."/>
            <person name="Auch B."/>
            <person name="Kono T."/>
            <person name="Mallez S."/>
            <person name="Becker A."/>
            <person name="Gohl D.M."/>
            <person name="Silverstein K.A.T."/>
            <person name="Koren S."/>
            <person name="Bechman K.B."/>
            <person name="Herman A."/>
            <person name="Abrahante J.E."/>
            <person name="Garbe J."/>
        </authorList>
    </citation>
    <scope>NUCLEOTIDE SEQUENCE</scope>
    <source>
        <strain evidence="2">Duluth1</strain>
        <tissue evidence="2">Whole animal</tissue>
    </source>
</reference>
<proteinExistence type="predicted"/>
<sequence length="70" mass="8501">MKYCTLNYFLIYKDTYCCVKKRPANHTIDDNDNVHTNEEEQNNEEEEHEVEEEQNNEEEEHEVEESSDFV</sequence>
<gene>
    <name evidence="2" type="ORF">DPMN_010461</name>
</gene>
<name>A0A9D4S122_DREPO</name>
<evidence type="ECO:0000313" key="3">
    <source>
        <dbReference type="Proteomes" id="UP000828390"/>
    </source>
</evidence>
<dbReference type="AlphaFoldDB" id="A0A9D4S122"/>
<evidence type="ECO:0000256" key="1">
    <source>
        <dbReference type="SAM" id="MobiDB-lite"/>
    </source>
</evidence>
<organism evidence="2 3">
    <name type="scientific">Dreissena polymorpha</name>
    <name type="common">Zebra mussel</name>
    <name type="synonym">Mytilus polymorpha</name>
    <dbReference type="NCBI Taxonomy" id="45954"/>
    <lineage>
        <taxon>Eukaryota</taxon>
        <taxon>Metazoa</taxon>
        <taxon>Spiralia</taxon>
        <taxon>Lophotrochozoa</taxon>
        <taxon>Mollusca</taxon>
        <taxon>Bivalvia</taxon>
        <taxon>Autobranchia</taxon>
        <taxon>Heteroconchia</taxon>
        <taxon>Euheterodonta</taxon>
        <taxon>Imparidentia</taxon>
        <taxon>Neoheterodontei</taxon>
        <taxon>Myida</taxon>
        <taxon>Dreissenoidea</taxon>
        <taxon>Dreissenidae</taxon>
        <taxon>Dreissena</taxon>
    </lineage>
</organism>
<reference evidence="2" key="1">
    <citation type="journal article" date="2019" name="bioRxiv">
        <title>The Genome of the Zebra Mussel, Dreissena polymorpha: A Resource for Invasive Species Research.</title>
        <authorList>
            <person name="McCartney M.A."/>
            <person name="Auch B."/>
            <person name="Kono T."/>
            <person name="Mallez S."/>
            <person name="Zhang Y."/>
            <person name="Obille A."/>
            <person name="Becker A."/>
            <person name="Abrahante J.E."/>
            <person name="Garbe J."/>
            <person name="Badalamenti J.P."/>
            <person name="Herman A."/>
            <person name="Mangelson H."/>
            <person name="Liachko I."/>
            <person name="Sullivan S."/>
            <person name="Sone E.D."/>
            <person name="Koren S."/>
            <person name="Silverstein K.A.T."/>
            <person name="Beckman K.B."/>
            <person name="Gohl D.M."/>
        </authorList>
    </citation>
    <scope>NUCLEOTIDE SEQUENCE</scope>
    <source>
        <strain evidence="2">Duluth1</strain>
        <tissue evidence="2">Whole animal</tissue>
    </source>
</reference>
<dbReference type="Proteomes" id="UP000828390">
    <property type="component" value="Unassembled WGS sequence"/>
</dbReference>
<feature type="region of interest" description="Disordered" evidence="1">
    <location>
        <begin position="24"/>
        <end position="70"/>
    </location>
</feature>
<accession>A0A9D4S122</accession>
<evidence type="ECO:0000313" key="2">
    <source>
        <dbReference type="EMBL" id="KAH3886453.1"/>
    </source>
</evidence>
<comment type="caution">
    <text evidence="2">The sequence shown here is derived from an EMBL/GenBank/DDBJ whole genome shotgun (WGS) entry which is preliminary data.</text>
</comment>